<dbReference type="SMART" id="SM00028">
    <property type="entry name" value="TPR"/>
    <property type="match status" value="11"/>
</dbReference>
<name>S0EZG8_CHTCT</name>
<dbReference type="InterPro" id="IPR019734">
    <property type="entry name" value="TPR_rpt"/>
</dbReference>
<dbReference type="Pfam" id="PF00535">
    <property type="entry name" value="Glycos_transf_2"/>
    <property type="match status" value="1"/>
</dbReference>
<dbReference type="PANTHER" id="PTHR46656:SF3">
    <property type="entry name" value="PUTATIVE-RELATED"/>
    <property type="match status" value="1"/>
</dbReference>
<dbReference type="AlphaFoldDB" id="S0EZG8"/>
<dbReference type="PANTHER" id="PTHR46656">
    <property type="entry name" value="PUTATIVE-RELATED"/>
    <property type="match status" value="1"/>
</dbReference>
<dbReference type="SUPFAM" id="SSF53756">
    <property type="entry name" value="UDP-Glycosyltransferase/glycogen phosphorylase"/>
    <property type="match status" value="1"/>
</dbReference>
<keyword evidence="1" id="KW-0802">TPR repeat</keyword>
<dbReference type="eggNOG" id="COG0463">
    <property type="taxonomic scope" value="Bacteria"/>
</dbReference>
<dbReference type="SMART" id="SM00386">
    <property type="entry name" value="HAT"/>
    <property type="match status" value="3"/>
</dbReference>
<dbReference type="InterPro" id="IPR029044">
    <property type="entry name" value="Nucleotide-diphossugar_trans"/>
</dbReference>
<keyword evidence="4" id="KW-0808">Transferase</keyword>
<dbReference type="RefSeq" id="WP_016483312.1">
    <property type="nucleotide sequence ID" value="NC_021487.1"/>
</dbReference>
<dbReference type="HOGENOM" id="CLU_274617_0_0_0"/>
<organism evidence="4 5">
    <name type="scientific">Chthonomonas calidirosea (strain DSM 23976 / ICMP 18418 / T49)</name>
    <dbReference type="NCBI Taxonomy" id="1303518"/>
    <lineage>
        <taxon>Bacteria</taxon>
        <taxon>Bacillati</taxon>
        <taxon>Armatimonadota</taxon>
        <taxon>Chthonomonadia</taxon>
        <taxon>Chthonomonadales</taxon>
        <taxon>Chthonomonadaceae</taxon>
        <taxon>Chthonomonas</taxon>
    </lineage>
</organism>
<evidence type="ECO:0000313" key="5">
    <source>
        <dbReference type="Proteomes" id="UP000014227"/>
    </source>
</evidence>
<dbReference type="Gene3D" id="3.90.550.10">
    <property type="entry name" value="Spore Coat Polysaccharide Biosynthesis Protein SpsA, Chain A"/>
    <property type="match status" value="1"/>
</dbReference>
<dbReference type="SUPFAM" id="SSF53448">
    <property type="entry name" value="Nucleotide-diphospho-sugar transferases"/>
    <property type="match status" value="1"/>
</dbReference>
<feature type="repeat" description="TPR" evidence="1">
    <location>
        <begin position="789"/>
        <end position="822"/>
    </location>
</feature>
<feature type="repeat" description="TPR" evidence="1">
    <location>
        <begin position="1113"/>
        <end position="1146"/>
    </location>
</feature>
<dbReference type="eggNOG" id="COG0457">
    <property type="taxonomic scope" value="Bacteria"/>
</dbReference>
<keyword evidence="5" id="KW-1185">Reference proteome</keyword>
<dbReference type="InterPro" id="IPR011990">
    <property type="entry name" value="TPR-like_helical_dom_sf"/>
</dbReference>
<dbReference type="PATRIC" id="fig|1303518.3.peg.2039"/>
<reference evidence="5" key="1">
    <citation type="submission" date="2013-03" db="EMBL/GenBank/DDBJ databases">
        <title>Genome sequence of Chthonomonas calidirosea, the first sequenced genome from the Armatimonadetes phylum (formally candidate division OP10).</title>
        <authorList>
            <person name="Lee K.C.Y."/>
            <person name="Morgan X.C."/>
            <person name="Dunfield P.F."/>
            <person name="Tamas I."/>
            <person name="Houghton K.M."/>
            <person name="Vyssotski M."/>
            <person name="Ryan J.L.J."/>
            <person name="Lagutin K."/>
            <person name="McDonald I.R."/>
            <person name="Stott M.B."/>
        </authorList>
    </citation>
    <scope>NUCLEOTIDE SEQUENCE [LARGE SCALE GENOMIC DNA]</scope>
    <source>
        <strain evidence="5">DSM 23976 / ICMP 18418 / T49</strain>
    </source>
</reference>
<dbReference type="Pfam" id="PF13414">
    <property type="entry name" value="TPR_11"/>
    <property type="match status" value="1"/>
</dbReference>
<feature type="domain" description="Glycosyltransferase 2-like" evidence="3">
    <location>
        <begin position="585"/>
        <end position="686"/>
    </location>
</feature>
<feature type="repeat" description="TPR" evidence="1">
    <location>
        <begin position="909"/>
        <end position="942"/>
    </location>
</feature>
<feature type="repeat" description="TPR" evidence="1">
    <location>
        <begin position="1045"/>
        <end position="1078"/>
    </location>
</feature>
<dbReference type="Proteomes" id="UP000014227">
    <property type="component" value="Chromosome I"/>
</dbReference>
<accession>S0EZG8</accession>
<dbReference type="Pfam" id="PF00515">
    <property type="entry name" value="TPR_1"/>
    <property type="match status" value="1"/>
</dbReference>
<dbReference type="KEGG" id="ccz:CCALI_01980"/>
<dbReference type="InterPro" id="IPR001296">
    <property type="entry name" value="Glyco_trans_1"/>
</dbReference>
<dbReference type="Pfam" id="PF13432">
    <property type="entry name" value="TPR_16"/>
    <property type="match status" value="2"/>
</dbReference>
<dbReference type="PROSITE" id="PS50293">
    <property type="entry name" value="TPR_REGION"/>
    <property type="match status" value="1"/>
</dbReference>
<evidence type="ECO:0000259" key="2">
    <source>
        <dbReference type="Pfam" id="PF00534"/>
    </source>
</evidence>
<dbReference type="InterPro" id="IPR001173">
    <property type="entry name" value="Glyco_trans_2-like"/>
</dbReference>
<dbReference type="GO" id="GO:0016757">
    <property type="term" value="F:glycosyltransferase activity"/>
    <property type="evidence" value="ECO:0007669"/>
    <property type="project" value="InterPro"/>
</dbReference>
<gene>
    <name evidence="4" type="ORF">CCALI_01980</name>
</gene>
<dbReference type="Pfam" id="PF00534">
    <property type="entry name" value="Glycos_transf_1"/>
    <property type="match status" value="1"/>
</dbReference>
<dbReference type="STRING" id="454171.CP488_02110"/>
<dbReference type="CDD" id="cd03801">
    <property type="entry name" value="GT4_PimA-like"/>
    <property type="match status" value="1"/>
</dbReference>
<sequence>MPLKIASQGQKSLVWNGSFFVHHSLAHVNRELLLALLDDPDFNASFLPFIDHYEPATFTPEGDHGTKLLEIQNRLLPEEPTLTLRHRWPPDWCRPRHGKLIVIQPWEYGAIPADWVTAAQQPDEIWAYSTYVRDCYLRAGIPSEKVFVVPCGINPNRFYPNRPPLDLVADPRFSAIQPDTFVFLFVGGTIPRKGIDILLEAWQRAFTPKDDVALIIKDFGVKSFYRGQTLQEQIARLQASGACAPIFYLDEDLSDEQIAALYASCHCLVHPYRGEGYALPVAEAMACGKPVIVTGEGAALDFASNDNAYLIPATIEYFPEARIGDIPTFGLPFWAKPDGEALVELLRRVASNREEARERGLCAAQHMAQNHTWAHAARIALSRLKAVCEQPSQAEILPFGLEALPLDAEPDVLQSTLDWESRRKSVLQRAREGQWESLLPEIEACLQEQPEDADLCNALALCYFYTGNHQKAVEVLELAVTKHPNSRDLHHNLAYFLLMQGRGKEALPHALAAFRLTPGELQVRKTLERCARWVLQEARKRLRAVPSSRRHTVKSSEEYRQLMRAYQEAQKALDGKGDVGRPRLSLCMIVKNEARFLANCLQSAKDVVDEIIVVDTGSTDETPQIARSFGAKVIEHVWKDDFSEARNVSIQHATGNWALWLDADEEIAPNAGIHFRNAIEKAPADVGGYMVKIRNWLSSPQRNEQGEVVVHHGVRLFRLVPGVRFEGRVHEQNMLSLTRLGYKTASYEGLVFDHYGYAHEIMQERNKHERFIRMLEHEVAECQDATLRPFQLFNLGNAYFTQNDMANAVRYFEQAAAEASPQHEYSYILFYEWALALHALGHFQQALEVCRHAESLKIEHSGLSFAKGQCFLALERYQEAEAAFSEAIKLGTQRKNLYAEAGDLGLGSYKAYYALALALRGQERYEEALDCCKKALELRPGMHEARHLMAQMLQKLGRKEEARNVLEMLLEHLPTNEMLVRELAELLMELEDYEEAYIYWQRAALRQPDATDVLAKFASCCEHLQRWEEALELYLRLNAQGCETPEVYVNLGRVLTALNRIAEAVDCYAEAIRVGPAYGNAYFNAGDLLYKLGCYDRAADVYAAGLQVEPQRRSGFFVLGNCYFQLRAYEAAILAYRQELALHPDHAEAQHNLALAEAMLTEQTAA</sequence>
<feature type="domain" description="Glycosyl transferase family 1" evidence="2">
    <location>
        <begin position="173"/>
        <end position="312"/>
    </location>
</feature>
<proteinExistence type="predicted"/>
<dbReference type="SUPFAM" id="SSF48452">
    <property type="entry name" value="TPR-like"/>
    <property type="match status" value="3"/>
</dbReference>
<dbReference type="GO" id="GO:0006396">
    <property type="term" value="P:RNA processing"/>
    <property type="evidence" value="ECO:0007669"/>
    <property type="project" value="InterPro"/>
</dbReference>
<dbReference type="OrthoDB" id="9815923at2"/>
<dbReference type="PROSITE" id="PS50005">
    <property type="entry name" value="TPR"/>
    <property type="match status" value="6"/>
</dbReference>
<feature type="repeat" description="TPR" evidence="1">
    <location>
        <begin position="453"/>
        <end position="486"/>
    </location>
</feature>
<feature type="repeat" description="TPR" evidence="1">
    <location>
        <begin position="1079"/>
        <end position="1112"/>
    </location>
</feature>
<evidence type="ECO:0000256" key="1">
    <source>
        <dbReference type="PROSITE-ProRule" id="PRU00339"/>
    </source>
</evidence>
<dbReference type="eggNOG" id="COG0438">
    <property type="taxonomic scope" value="Bacteria"/>
</dbReference>
<dbReference type="CDD" id="cd02511">
    <property type="entry name" value="Beta4Glucosyltransferase"/>
    <property type="match status" value="1"/>
</dbReference>
<protein>
    <submittedName>
        <fullName evidence="4">Glycosyltransferase</fullName>
    </submittedName>
</protein>
<dbReference type="Gene3D" id="3.40.50.2000">
    <property type="entry name" value="Glycogen Phosphorylase B"/>
    <property type="match status" value="1"/>
</dbReference>
<evidence type="ECO:0000259" key="3">
    <source>
        <dbReference type="Pfam" id="PF00535"/>
    </source>
</evidence>
<dbReference type="EMBL" id="HF951689">
    <property type="protein sequence ID" value="CCW35787.1"/>
    <property type="molecule type" value="Genomic_DNA"/>
</dbReference>
<evidence type="ECO:0000313" key="4">
    <source>
        <dbReference type="EMBL" id="CCW35787.1"/>
    </source>
</evidence>
<dbReference type="Gene3D" id="1.25.40.10">
    <property type="entry name" value="Tetratricopeptide repeat domain"/>
    <property type="match status" value="5"/>
</dbReference>
<dbReference type="InterPro" id="IPR003107">
    <property type="entry name" value="HAT"/>
</dbReference>
<dbReference type="Pfam" id="PF12895">
    <property type="entry name" value="ANAPC3"/>
    <property type="match status" value="1"/>
</dbReference>
<dbReference type="InParanoid" id="S0EZG8"/>
<dbReference type="eggNOG" id="COG3063">
    <property type="taxonomic scope" value="Bacteria"/>
</dbReference>